<feature type="compositionally biased region" description="Basic and acidic residues" evidence="1">
    <location>
        <begin position="74"/>
        <end position="87"/>
    </location>
</feature>
<sequence length="421" mass="48294">MKVEVSSESENKQNEEQSTAKQDTEDRQMSCNTNEDDTNNNDDIEGDNNDTNVIHKDCVLNIQQPVINDDTEESDSKHKEKDSCTVKKETLNSSKISTEFVLESERENTRTNSNENMNEHIGKDNTDISKTNSSSLRTNEMNTHNSEGTNQQSLNNLKETKNVNSKDIRMSDENIFDTTSESNSTANQTEQQEKVTITDKGNYSSLGERGDNMNSNDIYPLERCTPGPTFEFKETTLTANKAVKNVNDQQISSSVKIWDKDDQDLPPLSKLQRQFTRLHHVPSENHVHDKEESADYKFGDGTLFFEENKKLLHTSRVDKIIMDLYFAQKADYSVHKDRLTYQYFNTNVGFARSSTKLDASKEFIFGRQNTTIDCKFAETLKRIDLNKTRENSFFLPSPRSQCRKVKAYANLQKKLAYVLKQ</sequence>
<evidence type="ECO:0000313" key="3">
    <source>
        <dbReference type="Proteomes" id="UP000683360"/>
    </source>
</evidence>
<feature type="compositionally biased region" description="Acidic residues" evidence="1">
    <location>
        <begin position="34"/>
        <end position="48"/>
    </location>
</feature>
<organism evidence="2 3">
    <name type="scientific">Mytilus edulis</name>
    <name type="common">Blue mussel</name>
    <dbReference type="NCBI Taxonomy" id="6550"/>
    <lineage>
        <taxon>Eukaryota</taxon>
        <taxon>Metazoa</taxon>
        <taxon>Spiralia</taxon>
        <taxon>Lophotrochozoa</taxon>
        <taxon>Mollusca</taxon>
        <taxon>Bivalvia</taxon>
        <taxon>Autobranchia</taxon>
        <taxon>Pteriomorphia</taxon>
        <taxon>Mytilida</taxon>
        <taxon>Mytiloidea</taxon>
        <taxon>Mytilidae</taxon>
        <taxon>Mytilinae</taxon>
        <taxon>Mytilus</taxon>
    </lineage>
</organism>
<dbReference type="OrthoDB" id="10442493at2759"/>
<dbReference type="EMBL" id="CAJPWZ010002933">
    <property type="protein sequence ID" value="CAG2248346.1"/>
    <property type="molecule type" value="Genomic_DNA"/>
</dbReference>
<feature type="region of interest" description="Disordered" evidence="1">
    <location>
        <begin position="101"/>
        <end position="164"/>
    </location>
</feature>
<dbReference type="Proteomes" id="UP000683360">
    <property type="component" value="Unassembled WGS sequence"/>
</dbReference>
<feature type="region of interest" description="Disordered" evidence="1">
    <location>
        <begin position="1"/>
        <end position="51"/>
    </location>
</feature>
<feature type="region of interest" description="Disordered" evidence="1">
    <location>
        <begin position="65"/>
        <end position="87"/>
    </location>
</feature>
<evidence type="ECO:0000256" key="1">
    <source>
        <dbReference type="SAM" id="MobiDB-lite"/>
    </source>
</evidence>
<keyword evidence="3" id="KW-1185">Reference proteome</keyword>
<feature type="compositionally biased region" description="Basic and acidic residues" evidence="1">
    <location>
        <begin position="117"/>
        <end position="127"/>
    </location>
</feature>
<protein>
    <submittedName>
        <fullName evidence="2">Uncharacterized protein</fullName>
    </submittedName>
</protein>
<proteinExistence type="predicted"/>
<feature type="compositionally biased region" description="Basic and acidic residues" evidence="1">
    <location>
        <begin position="1"/>
        <end position="15"/>
    </location>
</feature>
<comment type="caution">
    <text evidence="2">The sequence shown here is derived from an EMBL/GenBank/DDBJ whole genome shotgun (WGS) entry which is preliminary data.</text>
</comment>
<accession>A0A8S3V0U1</accession>
<feature type="compositionally biased region" description="Polar residues" evidence="1">
    <location>
        <begin position="128"/>
        <end position="157"/>
    </location>
</feature>
<evidence type="ECO:0000313" key="2">
    <source>
        <dbReference type="EMBL" id="CAG2248346.1"/>
    </source>
</evidence>
<name>A0A8S3V0U1_MYTED</name>
<reference evidence="2" key="1">
    <citation type="submission" date="2021-03" db="EMBL/GenBank/DDBJ databases">
        <authorList>
            <person name="Bekaert M."/>
        </authorList>
    </citation>
    <scope>NUCLEOTIDE SEQUENCE</scope>
</reference>
<gene>
    <name evidence="2" type="ORF">MEDL_60181</name>
</gene>
<dbReference type="AlphaFoldDB" id="A0A8S3V0U1"/>